<keyword evidence="12" id="KW-1015">Disulfide bond</keyword>
<dbReference type="InterPro" id="IPR036990">
    <property type="entry name" value="M14A-like_propep"/>
</dbReference>
<dbReference type="InterPro" id="IPR057246">
    <property type="entry name" value="CARBOXYPEPT_ZN_1"/>
</dbReference>
<evidence type="ECO:0000256" key="3">
    <source>
        <dbReference type="ARBA" id="ARBA00005988"/>
    </source>
</evidence>
<dbReference type="Pfam" id="PF02244">
    <property type="entry name" value="Propep_M14"/>
    <property type="match status" value="1"/>
</dbReference>
<comment type="subcellular location">
    <subcellularLocation>
        <location evidence="2">Secreted</location>
    </subcellularLocation>
</comment>
<keyword evidence="7" id="KW-0479">Metal-binding</keyword>
<proteinExistence type="evidence at transcript level"/>
<evidence type="ECO:0000256" key="6">
    <source>
        <dbReference type="ARBA" id="ARBA00022670"/>
    </source>
</evidence>
<dbReference type="VEuPathDB" id="VectorBase:ASTE010780"/>
<dbReference type="GO" id="GO:0004181">
    <property type="term" value="F:metallocarboxypeptidase activity"/>
    <property type="evidence" value="ECO:0007669"/>
    <property type="project" value="InterPro"/>
</dbReference>
<evidence type="ECO:0000313" key="17">
    <source>
        <dbReference type="EMBL" id="ALN12434.1"/>
    </source>
</evidence>
<dbReference type="SMART" id="SM00631">
    <property type="entry name" value="Zn_pept"/>
    <property type="match status" value="1"/>
</dbReference>
<accession>A0A0S2A471</accession>
<evidence type="ECO:0000256" key="12">
    <source>
        <dbReference type="ARBA" id="ARBA00023157"/>
    </source>
</evidence>
<dbReference type="SUPFAM" id="SSF54897">
    <property type="entry name" value="Protease propeptides/inhibitors"/>
    <property type="match status" value="1"/>
</dbReference>
<evidence type="ECO:0000256" key="9">
    <source>
        <dbReference type="ARBA" id="ARBA00022801"/>
    </source>
</evidence>
<evidence type="ECO:0000256" key="13">
    <source>
        <dbReference type="ARBA" id="ARBA00057299"/>
    </source>
</evidence>
<evidence type="ECO:0000256" key="14">
    <source>
        <dbReference type="ARBA" id="ARBA00069039"/>
    </source>
</evidence>
<evidence type="ECO:0000256" key="1">
    <source>
        <dbReference type="ARBA" id="ARBA00001947"/>
    </source>
</evidence>
<evidence type="ECO:0000256" key="10">
    <source>
        <dbReference type="ARBA" id="ARBA00022833"/>
    </source>
</evidence>
<keyword evidence="11" id="KW-0482">Metalloprotease</keyword>
<feature type="active site" description="Proton donor/acceptor" evidence="15">
    <location>
        <position position="385"/>
    </location>
</feature>
<evidence type="ECO:0000256" key="11">
    <source>
        <dbReference type="ARBA" id="ARBA00023049"/>
    </source>
</evidence>
<dbReference type="PANTHER" id="PTHR11705:SF156">
    <property type="entry name" value="RH39904P-RELATED"/>
    <property type="match status" value="1"/>
</dbReference>
<dbReference type="SUPFAM" id="SSF53187">
    <property type="entry name" value="Zn-dependent exopeptidases"/>
    <property type="match status" value="1"/>
</dbReference>
<evidence type="ECO:0000256" key="7">
    <source>
        <dbReference type="ARBA" id="ARBA00022723"/>
    </source>
</evidence>
<reference evidence="17" key="1">
    <citation type="submission" date="2015-06" db="EMBL/GenBank/DDBJ databases">
        <title>Cloning, characterization and transmission blocking potential of Anopheles stephensi midgut carboxypeptidase A.</title>
        <authorList>
            <person name="Chaitanya R.K."/>
        </authorList>
    </citation>
    <scope>NUCLEOTIDE SEQUENCE</scope>
</reference>
<dbReference type="Gene3D" id="3.40.630.10">
    <property type="entry name" value="Zn peptidases"/>
    <property type="match status" value="1"/>
</dbReference>
<dbReference type="InterPro" id="IPR003146">
    <property type="entry name" value="M14A_act_pep"/>
</dbReference>
<evidence type="ECO:0000256" key="15">
    <source>
        <dbReference type="PROSITE-ProRule" id="PRU01379"/>
    </source>
</evidence>
<sequence length="431" mass="48591">MVWNGGFSRCAVALVAVVAFGGVAIEAAEVARYDNYRLYRVTPQSEEQLRAVAAMEQASDSLIFLETARKVGDRFDIVVAPHKLADFTETLEADYIQHQVIDENVQNAFDQERTRITNKRAKGTFDWSDYHTLEEVHAWLDKLASEHSEVELLDAGRSHQNRTLKGVKLSYGEGRPGVFIEGGTHAREWISPDTVTYILNELVNSEDAQVRALAEKFDWYVFPSVNPDGYAYTFQVNRLWRKTRKPYGPFCYGADPNRNWDFHWAEQGTSNNACADTYAGPQAFSEVETRSLSAFVEKLRGKLGAYIAFHSYSQLLLFPYGHTGEHSPNHKDLNEIAEATVKSLAKRYGTQYKYGNVYDAIYPASGSSVDWSYGAQDVKIAYTYELRPDSDAWNGFVLPPNQIVPTGEETLDSLVTLLEESSARGYYDAKN</sequence>
<dbReference type="GO" id="GO:0008270">
    <property type="term" value="F:zinc ion binding"/>
    <property type="evidence" value="ECO:0007669"/>
    <property type="project" value="InterPro"/>
</dbReference>
<keyword evidence="6" id="KW-0645">Protease</keyword>
<evidence type="ECO:0000256" key="4">
    <source>
        <dbReference type="ARBA" id="ARBA00022525"/>
    </source>
</evidence>
<dbReference type="BRENDA" id="3.4.17.1">
    <property type="organism ID" value="359"/>
</dbReference>
<dbReference type="PRINTS" id="PR00765">
    <property type="entry name" value="CRBOXYPTASEA"/>
</dbReference>
<comment type="cofactor">
    <cofactor evidence="1">
        <name>Zn(2+)</name>
        <dbReference type="ChEBI" id="CHEBI:29105"/>
    </cofactor>
</comment>
<comment type="similarity">
    <text evidence="3 15">Belongs to the peptidase M14 family.</text>
</comment>
<dbReference type="PANTHER" id="PTHR11705">
    <property type="entry name" value="PROTEASE FAMILY M14 CARBOXYPEPTIDASE A,B"/>
    <property type="match status" value="1"/>
</dbReference>
<dbReference type="Gene3D" id="3.30.70.340">
    <property type="entry name" value="Metallocarboxypeptidase-like"/>
    <property type="match status" value="1"/>
</dbReference>
<keyword evidence="8" id="KW-0732">Signal</keyword>
<dbReference type="InterPro" id="IPR057247">
    <property type="entry name" value="CARBOXYPEPT_ZN_2"/>
</dbReference>
<dbReference type="PROSITE" id="PS52035">
    <property type="entry name" value="PEPTIDASE_M14"/>
    <property type="match status" value="1"/>
</dbReference>
<organism evidence="17">
    <name type="scientific">Anopheles stephensi</name>
    <name type="common">Indo-Pakistan malaria mosquito</name>
    <dbReference type="NCBI Taxonomy" id="30069"/>
    <lineage>
        <taxon>Eukaryota</taxon>
        <taxon>Metazoa</taxon>
        <taxon>Ecdysozoa</taxon>
        <taxon>Arthropoda</taxon>
        <taxon>Hexapoda</taxon>
        <taxon>Insecta</taxon>
        <taxon>Pterygota</taxon>
        <taxon>Neoptera</taxon>
        <taxon>Endopterygota</taxon>
        <taxon>Diptera</taxon>
        <taxon>Nematocera</taxon>
        <taxon>Culicoidea</taxon>
        <taxon>Culicidae</taxon>
        <taxon>Anophelinae</taxon>
        <taxon>Anopheles</taxon>
    </lineage>
</organism>
<keyword evidence="5 17" id="KW-0121">Carboxypeptidase</keyword>
<keyword evidence="9" id="KW-0378">Hydrolase</keyword>
<evidence type="ECO:0000256" key="5">
    <source>
        <dbReference type="ARBA" id="ARBA00022645"/>
    </source>
</evidence>
<dbReference type="PROSITE" id="PS00132">
    <property type="entry name" value="CARBOXYPEPT_ZN_1"/>
    <property type="match status" value="1"/>
</dbReference>
<evidence type="ECO:0000259" key="16">
    <source>
        <dbReference type="PROSITE" id="PS52035"/>
    </source>
</evidence>
<keyword evidence="4" id="KW-0964">Secreted</keyword>
<evidence type="ECO:0000256" key="8">
    <source>
        <dbReference type="ARBA" id="ARBA00022729"/>
    </source>
</evidence>
<dbReference type="VEuPathDB" id="VectorBase:ASTEI20_037447"/>
<dbReference type="FunFam" id="3.40.630.10:FF:000040">
    <property type="entry name" value="zinc carboxypeptidase"/>
    <property type="match status" value="1"/>
</dbReference>
<protein>
    <recommendedName>
        <fullName evidence="14">Zinc carboxypeptidase A 1</fullName>
    </recommendedName>
</protein>
<name>A0A0S2A471_ANOST</name>
<dbReference type="AlphaFoldDB" id="A0A0S2A471"/>
<dbReference type="GO" id="GO:0005615">
    <property type="term" value="C:extracellular space"/>
    <property type="evidence" value="ECO:0007669"/>
    <property type="project" value="TreeGrafter"/>
</dbReference>
<dbReference type="FunFam" id="3.30.70.340:FF:000002">
    <property type="entry name" value="Carboxypeptidase A"/>
    <property type="match status" value="1"/>
</dbReference>
<dbReference type="Pfam" id="PF00246">
    <property type="entry name" value="Peptidase_M14"/>
    <property type="match status" value="1"/>
</dbReference>
<dbReference type="VEuPathDB" id="VectorBase:ASTEI03754"/>
<evidence type="ECO:0000256" key="2">
    <source>
        <dbReference type="ARBA" id="ARBA00004613"/>
    </source>
</evidence>
<dbReference type="PROSITE" id="PS00133">
    <property type="entry name" value="CARBOXYPEPT_ZN_2"/>
    <property type="match status" value="1"/>
</dbReference>
<dbReference type="InterPro" id="IPR000834">
    <property type="entry name" value="Peptidase_M14"/>
</dbReference>
<feature type="domain" description="Peptidase M14" evidence="16">
    <location>
        <begin position="129"/>
        <end position="421"/>
    </location>
</feature>
<dbReference type="EMBL" id="KT122804">
    <property type="protein sequence ID" value="ALN12434.1"/>
    <property type="molecule type" value="mRNA"/>
</dbReference>
<dbReference type="GO" id="GO:0006508">
    <property type="term" value="P:proteolysis"/>
    <property type="evidence" value="ECO:0007669"/>
    <property type="project" value="UniProtKB-KW"/>
</dbReference>
<dbReference type="CDD" id="cd03860">
    <property type="entry name" value="M14_CP_A-B_like"/>
    <property type="match status" value="1"/>
</dbReference>
<dbReference type="SMR" id="A0A0S2A471"/>
<keyword evidence="10" id="KW-0862">Zinc</keyword>
<comment type="function">
    <text evidence="13">Involved in the digestion of the blood meal.</text>
</comment>